<protein>
    <submittedName>
        <fullName evidence="3">Uncharacterized protein</fullName>
    </submittedName>
</protein>
<sequence>MANNAQPLGQMIIEVDISSVGFESSLKDMQRALKQNQQKMKAEMAVYDTLEDKVGKLEANYDGLRDSMKLNAKQIDKLKQAYADEVAASGESSEKARELARQINKTVQEQAKYQAQLNRVTSQLTDARDGTEELRKSISLLSTENRSIVANLRSQGKELEALEADYNGLEQAVEERTRLIDKEKQKMQRLKQQYGENSEEYRRQVARVRDLETSNNEARRAMNRLQEEMDETQQSSSKLRSAFSKVGDKISGMSGPLIGLSTAVAGVGTAMGALAIDISNATDNIESRLETLVNGSEEKLKKMKKNIMETYTAGLTTDLDETTNIAARTEQRGIADKDKQKAIDYATVISKNSDLEGKEIVDVLSMLQKKFGMTIEQAGDYAQRIAQTGIEDFDQAMEYIPQLKDGGLSIDEIIARLEGGMKSGAWNSDKTLDLLAEGQKKVVGDGADAYKEFGLVTEYAKFQAGEIDYKAFMMEAKKKADKLPKEDKKAFWAAIFGTQGEDIDLGSINGIFNAKEKSGKAEKGQADDLVNKEKEKAIVRLTAAYNKLKKELLPLGNTLMNTGAAIAEGLLPYVEKLITWFNGLSDTQQKIAIGAGVLAVAMGPLTIAFKVLAMPIKLAWSAIKGLFSGLKLLVSFLPSMSTVMSGLGKAVDIAYKPIVWLGNGLSKLWNVLKFIAPFIRTGLVTAFRALLGPVGLVITAVSLLVAGFKYAYKHSETFRNFVNKLRDSLLNTWNNLKAMGVRGVVSAMWKSVKGAFASGYTFVKTKIEGAKNAISNAWTNARKLAVAKVTGMWTSTKNLFSSGYNAVKSRMASVKNSVSNAWTNTKKATTDKVSSMWTSTKNSFSNGYNAVKNRMSNVKTAMSNSWTAIKKLTVEKVTNMIDHVKKMPQRMADAIAKGAGALKNGGKKLLKGLIGGVEWGLNKVIKGVNQVMTWVGADDSKLKPVDLTKYAKGTPNGGHDGGLAMVNDAPGSNYRELVALPNGQTFVPKGRNVVMNLPQGAEVLPGHKTRDLAKRGVIPQYKSGVGDTLSGLWSSTKSGASKLWQGTKDVSSAAFNKVKDWSTEIWDWVTSPEKVKDLLMNVIGNVIPGEFSSGMVPSMLNGMMKKMVDKAKDFVFNIADSMGGGADFGSWSPFTGDFNKISNKMGVYDYLYDLGKQIVNQFKSQYPSLYISNGKRKESKTKAGTTSDHVYGLGLDLARGGISDNSYYQMAKSLQGHPYLKYVIGSDKWSQNGGEFKKFPYGGHMNHLHLSAKSPAEAKAAKGSFGAAGNVSGGAKAWIPQIKKAHQAIYGRAISKQGLNEVLEQIQTESGGNATVRQGIVDVNTHNGSGGAKGLLQFIQSTFDNYKLKGHGNIFSGYDQLLAMFNIKEWYAAITRAGKGKGWSPRGPRVKPYANGGLITSPTLGLVGEAGPELVLPLDKAKKGRSMQLLAQASQYLNGNKATTSTASVEGIVAAIMAQGAETSKKLDALIALLASGTTIQIDGKEIANVVNRINQTNERMSMRAKGVTT</sequence>
<gene>
    <name evidence="3" type="ORF">ACFSY7_15475</name>
</gene>
<feature type="coiled-coil region" evidence="1">
    <location>
        <begin position="26"/>
        <end position="67"/>
    </location>
</feature>
<feature type="coiled-coil region" evidence="1">
    <location>
        <begin position="152"/>
        <end position="242"/>
    </location>
</feature>
<dbReference type="PANTHER" id="PTHR37813:SF1">
    <property type="entry name" value="FELS-2 PROPHAGE PROTEIN"/>
    <property type="match status" value="1"/>
</dbReference>
<keyword evidence="1" id="KW-0175">Coiled coil</keyword>
<evidence type="ECO:0000256" key="2">
    <source>
        <dbReference type="SAM" id="Phobius"/>
    </source>
</evidence>
<dbReference type="RefSeq" id="WP_380148544.1">
    <property type="nucleotide sequence ID" value="NZ_JBHUOR010000130.1"/>
</dbReference>
<evidence type="ECO:0000256" key="1">
    <source>
        <dbReference type="SAM" id="Coils"/>
    </source>
</evidence>
<dbReference type="EMBL" id="JBHUOR010000130">
    <property type="protein sequence ID" value="MFD2869893.1"/>
    <property type="molecule type" value="Genomic_DNA"/>
</dbReference>
<organism evidence="3 4">
    <name type="scientific">Kurthia populi</name>
    <dbReference type="NCBI Taxonomy" id="1562132"/>
    <lineage>
        <taxon>Bacteria</taxon>
        <taxon>Bacillati</taxon>
        <taxon>Bacillota</taxon>
        <taxon>Bacilli</taxon>
        <taxon>Bacillales</taxon>
        <taxon>Caryophanaceae</taxon>
        <taxon>Kurthia</taxon>
    </lineage>
</organism>
<dbReference type="Gene3D" id="1.20.120.20">
    <property type="entry name" value="Apolipoprotein"/>
    <property type="match status" value="1"/>
</dbReference>
<dbReference type="Proteomes" id="UP001597568">
    <property type="component" value="Unassembled WGS sequence"/>
</dbReference>
<keyword evidence="2" id="KW-0812">Transmembrane</keyword>
<dbReference type="Gene3D" id="1.10.287.1490">
    <property type="match status" value="1"/>
</dbReference>
<keyword evidence="4" id="KW-1185">Reference proteome</keyword>
<evidence type="ECO:0000313" key="3">
    <source>
        <dbReference type="EMBL" id="MFD2869893.1"/>
    </source>
</evidence>
<accession>A0ABW5Y3H6</accession>
<keyword evidence="2" id="KW-1133">Transmembrane helix</keyword>
<dbReference type="InterPro" id="IPR023346">
    <property type="entry name" value="Lysozyme-like_dom_sf"/>
</dbReference>
<feature type="transmembrane region" description="Helical" evidence="2">
    <location>
        <begin position="668"/>
        <end position="687"/>
    </location>
</feature>
<dbReference type="SUPFAM" id="SSF53955">
    <property type="entry name" value="Lysozyme-like"/>
    <property type="match status" value="1"/>
</dbReference>
<proteinExistence type="predicted"/>
<feature type="transmembrane region" description="Helical" evidence="2">
    <location>
        <begin position="625"/>
        <end position="648"/>
    </location>
</feature>
<evidence type="ECO:0000313" key="4">
    <source>
        <dbReference type="Proteomes" id="UP001597568"/>
    </source>
</evidence>
<name>A0ABW5Y3H6_9BACL</name>
<reference evidence="4" key="1">
    <citation type="journal article" date="2019" name="Int. J. Syst. Evol. Microbiol.">
        <title>The Global Catalogue of Microorganisms (GCM) 10K type strain sequencing project: providing services to taxonomists for standard genome sequencing and annotation.</title>
        <authorList>
            <consortium name="The Broad Institute Genomics Platform"/>
            <consortium name="The Broad Institute Genome Sequencing Center for Infectious Disease"/>
            <person name="Wu L."/>
            <person name="Ma J."/>
        </authorList>
    </citation>
    <scope>NUCLEOTIDE SEQUENCE [LARGE SCALE GENOMIC DNA]</scope>
    <source>
        <strain evidence="4">KCTC 33522</strain>
    </source>
</reference>
<comment type="caution">
    <text evidence="3">The sequence shown here is derived from an EMBL/GenBank/DDBJ whole genome shotgun (WGS) entry which is preliminary data.</text>
</comment>
<keyword evidence="2" id="KW-0472">Membrane</keyword>
<feature type="transmembrane region" description="Helical" evidence="2">
    <location>
        <begin position="591"/>
        <end position="613"/>
    </location>
</feature>
<dbReference type="CDD" id="cd13402">
    <property type="entry name" value="LT_TF-like"/>
    <property type="match status" value="1"/>
</dbReference>
<dbReference type="PANTHER" id="PTHR37813">
    <property type="entry name" value="FELS-2 PROPHAGE PROTEIN"/>
    <property type="match status" value="1"/>
</dbReference>
<feature type="transmembrane region" description="Helical" evidence="2">
    <location>
        <begin position="694"/>
        <end position="712"/>
    </location>
</feature>